<keyword evidence="3" id="KW-1185">Reference proteome</keyword>
<proteinExistence type="predicted"/>
<dbReference type="AlphaFoldDB" id="A0A1C6RDI0"/>
<name>A0A1C6RDI0_9ACTN</name>
<sequence>MIRRRHPLVPDPDLGRDHAGRATCRTCRMVGRAGDARHSDPAAPPRPLPDALVEAARERDAAILGERDHGEDAW</sequence>
<dbReference type="STRING" id="47866.GA0074694_1055"/>
<reference evidence="3" key="1">
    <citation type="submission" date="2016-06" db="EMBL/GenBank/DDBJ databases">
        <authorList>
            <person name="Varghese N."/>
        </authorList>
    </citation>
    <scope>NUCLEOTIDE SEQUENCE [LARGE SCALE GENOMIC DNA]</scope>
    <source>
        <strain evidence="3">DSM 46123</strain>
    </source>
</reference>
<evidence type="ECO:0000313" key="2">
    <source>
        <dbReference type="EMBL" id="SCL15103.1"/>
    </source>
</evidence>
<evidence type="ECO:0000313" key="3">
    <source>
        <dbReference type="Proteomes" id="UP000198906"/>
    </source>
</evidence>
<organism evidence="2 3">
    <name type="scientific">Micromonospora inyonensis</name>
    <dbReference type="NCBI Taxonomy" id="47866"/>
    <lineage>
        <taxon>Bacteria</taxon>
        <taxon>Bacillati</taxon>
        <taxon>Actinomycetota</taxon>
        <taxon>Actinomycetes</taxon>
        <taxon>Micromonosporales</taxon>
        <taxon>Micromonosporaceae</taxon>
        <taxon>Micromonospora</taxon>
    </lineage>
</organism>
<accession>A0A1C6RDI0</accession>
<gene>
    <name evidence="2" type="ORF">GA0074694_1055</name>
</gene>
<dbReference type="EMBL" id="FMHU01000001">
    <property type="protein sequence ID" value="SCL15103.1"/>
    <property type="molecule type" value="Genomic_DNA"/>
</dbReference>
<dbReference type="Proteomes" id="UP000198906">
    <property type="component" value="Unassembled WGS sequence"/>
</dbReference>
<evidence type="ECO:0000256" key="1">
    <source>
        <dbReference type="SAM" id="MobiDB-lite"/>
    </source>
</evidence>
<feature type="region of interest" description="Disordered" evidence="1">
    <location>
        <begin position="31"/>
        <end position="50"/>
    </location>
</feature>
<dbReference type="RefSeq" id="WP_091453227.1">
    <property type="nucleotide sequence ID" value="NZ_FMHU01000001.1"/>
</dbReference>
<protein>
    <submittedName>
        <fullName evidence="2">Uncharacterized protein</fullName>
    </submittedName>
</protein>